<dbReference type="InterPro" id="IPR012133">
    <property type="entry name" value="Alpha-hydoxy_acid_DH_FMN"/>
</dbReference>
<feature type="binding site" evidence="5">
    <location>
        <position position="142"/>
    </location>
    <ligand>
        <name>FMN</name>
        <dbReference type="ChEBI" id="CHEBI:58210"/>
    </ligand>
</feature>
<feature type="binding site" evidence="5">
    <location>
        <position position="203"/>
    </location>
    <ligand>
        <name>FMN</name>
        <dbReference type="ChEBI" id="CHEBI:58210"/>
    </ligand>
</feature>
<evidence type="ECO:0000313" key="7">
    <source>
        <dbReference type="EMBL" id="KAK3394839.1"/>
    </source>
</evidence>
<keyword evidence="5" id="KW-0288">FMN</keyword>
<feature type="binding site" evidence="5">
    <location>
        <position position="177"/>
    </location>
    <ligand>
        <name>glyoxylate</name>
        <dbReference type="ChEBI" id="CHEBI:36655"/>
    </ligand>
</feature>
<dbReference type="SUPFAM" id="SSF51395">
    <property type="entry name" value="FMN-linked oxidoreductases"/>
    <property type="match status" value="1"/>
</dbReference>
<accession>A0AAE0U8X0</accession>
<comment type="caution">
    <text evidence="7">The sequence shown here is derived from an EMBL/GenBank/DDBJ whole genome shotgun (WGS) entry which is preliminary data.</text>
</comment>
<feature type="binding site" evidence="5">
    <location>
        <begin position="113"/>
        <end position="115"/>
    </location>
    <ligand>
        <name>FMN</name>
        <dbReference type="ChEBI" id="CHEBI:58210"/>
    </ligand>
</feature>
<dbReference type="InterPro" id="IPR000262">
    <property type="entry name" value="FMN-dep_DH"/>
</dbReference>
<evidence type="ECO:0000256" key="1">
    <source>
        <dbReference type="ARBA" id="ARBA00001917"/>
    </source>
</evidence>
<evidence type="ECO:0000256" key="3">
    <source>
        <dbReference type="ARBA" id="ARBA00024042"/>
    </source>
</evidence>
<organism evidence="7 8">
    <name type="scientific">Podospora didyma</name>
    <dbReference type="NCBI Taxonomy" id="330526"/>
    <lineage>
        <taxon>Eukaryota</taxon>
        <taxon>Fungi</taxon>
        <taxon>Dikarya</taxon>
        <taxon>Ascomycota</taxon>
        <taxon>Pezizomycotina</taxon>
        <taxon>Sordariomycetes</taxon>
        <taxon>Sordariomycetidae</taxon>
        <taxon>Sordariales</taxon>
        <taxon>Podosporaceae</taxon>
        <taxon>Podospora</taxon>
    </lineage>
</organism>
<evidence type="ECO:0000259" key="6">
    <source>
        <dbReference type="PROSITE" id="PS51349"/>
    </source>
</evidence>
<evidence type="ECO:0000256" key="5">
    <source>
        <dbReference type="PIRSR" id="PIRSR000138-2"/>
    </source>
</evidence>
<evidence type="ECO:0000313" key="8">
    <source>
        <dbReference type="Proteomes" id="UP001285441"/>
    </source>
</evidence>
<dbReference type="Gene3D" id="3.20.20.70">
    <property type="entry name" value="Aldolase class I"/>
    <property type="match status" value="1"/>
</dbReference>
<dbReference type="GO" id="GO:0010181">
    <property type="term" value="F:FMN binding"/>
    <property type="evidence" value="ECO:0007669"/>
    <property type="project" value="InterPro"/>
</dbReference>
<dbReference type="PANTHER" id="PTHR10578">
    <property type="entry name" value="S -2-HYDROXY-ACID OXIDASE-RELATED"/>
    <property type="match status" value="1"/>
</dbReference>
<dbReference type="Proteomes" id="UP001285441">
    <property type="component" value="Unassembled WGS sequence"/>
</dbReference>
<dbReference type="InterPro" id="IPR013785">
    <property type="entry name" value="Aldolase_TIM"/>
</dbReference>
<dbReference type="InterPro" id="IPR008259">
    <property type="entry name" value="FMN_hydac_DH_AS"/>
</dbReference>
<feature type="binding site" evidence="5">
    <location>
        <position position="292"/>
    </location>
    <ligand>
        <name>FMN</name>
        <dbReference type="ChEBI" id="CHEBI:58210"/>
    </ligand>
</feature>
<feature type="binding site" evidence="5">
    <location>
        <position position="319"/>
    </location>
    <ligand>
        <name>glyoxylate</name>
        <dbReference type="ChEBI" id="CHEBI:36655"/>
    </ligand>
</feature>
<dbReference type="GO" id="GO:0016491">
    <property type="term" value="F:oxidoreductase activity"/>
    <property type="evidence" value="ECO:0007669"/>
    <property type="project" value="UniProtKB-KW"/>
</dbReference>
<dbReference type="AlphaFoldDB" id="A0AAE0U8X0"/>
<dbReference type="PANTHER" id="PTHR10578:SF86">
    <property type="entry name" value="DEPENDENT DEHYDROGENASE, PUTATIVE (AFU_ORTHOLOGUE AFUA_6G02720)-RELATED"/>
    <property type="match status" value="1"/>
</dbReference>
<feature type="binding site" evidence="5">
    <location>
        <position position="59"/>
    </location>
    <ligand>
        <name>glyoxylate</name>
        <dbReference type="ChEBI" id="CHEBI:36655"/>
    </ligand>
</feature>
<feature type="binding site" evidence="5">
    <location>
        <begin position="370"/>
        <end position="371"/>
    </location>
    <ligand>
        <name>FMN</name>
        <dbReference type="ChEBI" id="CHEBI:58210"/>
    </ligand>
</feature>
<dbReference type="EMBL" id="JAULSW010000001">
    <property type="protein sequence ID" value="KAK3394839.1"/>
    <property type="molecule type" value="Genomic_DNA"/>
</dbReference>
<dbReference type="InterPro" id="IPR037396">
    <property type="entry name" value="FMN_HAD"/>
</dbReference>
<keyword evidence="5" id="KW-0285">Flavoprotein</keyword>
<feature type="domain" description="FMN hydroxy acid dehydrogenase" evidence="6">
    <location>
        <begin position="33"/>
        <end position="421"/>
    </location>
</feature>
<name>A0AAE0U8X0_9PEZI</name>
<reference evidence="7" key="1">
    <citation type="journal article" date="2023" name="Mol. Phylogenet. Evol.">
        <title>Genome-scale phylogeny and comparative genomics of the fungal order Sordariales.</title>
        <authorList>
            <person name="Hensen N."/>
            <person name="Bonometti L."/>
            <person name="Westerberg I."/>
            <person name="Brannstrom I.O."/>
            <person name="Guillou S."/>
            <person name="Cros-Aarteil S."/>
            <person name="Calhoun S."/>
            <person name="Haridas S."/>
            <person name="Kuo A."/>
            <person name="Mondo S."/>
            <person name="Pangilinan J."/>
            <person name="Riley R."/>
            <person name="LaButti K."/>
            <person name="Andreopoulos B."/>
            <person name="Lipzen A."/>
            <person name="Chen C."/>
            <person name="Yan M."/>
            <person name="Daum C."/>
            <person name="Ng V."/>
            <person name="Clum A."/>
            <person name="Steindorff A."/>
            <person name="Ohm R.A."/>
            <person name="Martin F."/>
            <person name="Silar P."/>
            <person name="Natvig D.O."/>
            <person name="Lalanne C."/>
            <person name="Gautier V."/>
            <person name="Ament-Velasquez S.L."/>
            <person name="Kruys A."/>
            <person name="Hutchinson M.I."/>
            <person name="Powell A.J."/>
            <person name="Barry K."/>
            <person name="Miller A.N."/>
            <person name="Grigoriev I.V."/>
            <person name="Debuchy R."/>
            <person name="Gladieux P."/>
            <person name="Hiltunen Thoren M."/>
            <person name="Johannesson H."/>
        </authorList>
    </citation>
    <scope>NUCLEOTIDE SEQUENCE</scope>
    <source>
        <strain evidence="7">CBS 232.78</strain>
    </source>
</reference>
<comment type="similarity">
    <text evidence="3">Belongs to the FMN-dependent alpha-hydroxy acid dehydrogenase family.</text>
</comment>
<feature type="binding site" evidence="5">
    <location>
        <position position="175"/>
    </location>
    <ligand>
        <name>FMN</name>
        <dbReference type="ChEBI" id="CHEBI:58210"/>
    </ligand>
</feature>
<sequence length="429" mass="46061">MSGSDEKNEEGQGRQPYSQYQLELYMGAILGGRKPITTTDPNKLEQEARKSMSPEGFNYVFGGAGEQATMEANRLAFRQWKLIPRFLRGSTAPRDLSIKLFGQTYNTPLLMAPIGVQAAYHPSGEKGVASACAALNVPYIYSTASSMVLEDVVASTTTTTPTSSSAPPSPPKWFQLYWPLDDEITASLLGRARAAGCTALVVTLDTFTMAWRPLDLDAGFLPFAKGEGNALGFSDPVFRHKFAEKFDGDTPETNVMAASLFWTGEVFSGQGHTWEDLATLRRLWGHGPIVLKGVLSVEDALLAAEHRFDGIVVSNHGGRQLDGVLPSLEMLPEIVDAVGHRLTVIFDSGIRTGADILKALSLGAKAVFVGRPIIYGLGIAGAEGAQHVLAGLLADLDQSMGLAGVKAVEALNRSMLRRINYGGDIKSSL</sequence>
<dbReference type="PROSITE" id="PS00557">
    <property type="entry name" value="FMN_HYDROXY_ACID_DH_1"/>
    <property type="match status" value="1"/>
</dbReference>
<dbReference type="PROSITE" id="PS51349">
    <property type="entry name" value="FMN_HYDROXY_ACID_DH_2"/>
    <property type="match status" value="1"/>
</dbReference>
<dbReference type="PIRSF" id="PIRSF000138">
    <property type="entry name" value="Al-hdrx_acd_dh"/>
    <property type="match status" value="1"/>
</dbReference>
<feature type="binding site" evidence="5">
    <location>
        <begin position="347"/>
        <end position="351"/>
    </location>
    <ligand>
        <name>FMN</name>
        <dbReference type="ChEBI" id="CHEBI:58210"/>
    </ligand>
</feature>
<gene>
    <name evidence="7" type="ORF">B0H63DRAFT_444936</name>
</gene>
<dbReference type="Pfam" id="PF01070">
    <property type="entry name" value="FMN_dh"/>
    <property type="match status" value="1"/>
</dbReference>
<feature type="binding site" evidence="5">
    <location>
        <position position="314"/>
    </location>
    <ligand>
        <name>FMN</name>
        <dbReference type="ChEBI" id="CHEBI:58210"/>
    </ligand>
</feature>
<reference evidence="7" key="2">
    <citation type="submission" date="2023-06" db="EMBL/GenBank/DDBJ databases">
        <authorList>
            <consortium name="Lawrence Berkeley National Laboratory"/>
            <person name="Haridas S."/>
            <person name="Hensen N."/>
            <person name="Bonometti L."/>
            <person name="Westerberg I."/>
            <person name="Brannstrom I.O."/>
            <person name="Guillou S."/>
            <person name="Cros-Aarteil S."/>
            <person name="Calhoun S."/>
            <person name="Kuo A."/>
            <person name="Mondo S."/>
            <person name="Pangilinan J."/>
            <person name="Riley R."/>
            <person name="LaButti K."/>
            <person name="Andreopoulos B."/>
            <person name="Lipzen A."/>
            <person name="Chen C."/>
            <person name="Yanf M."/>
            <person name="Daum C."/>
            <person name="Ng V."/>
            <person name="Clum A."/>
            <person name="Steindorff A."/>
            <person name="Ohm R."/>
            <person name="Martin F."/>
            <person name="Silar P."/>
            <person name="Natvig D."/>
            <person name="Lalanne C."/>
            <person name="Gautier V."/>
            <person name="Ament-velasquez S.L."/>
            <person name="Kruys A."/>
            <person name="Hutchinson M.I."/>
            <person name="Powell A.J."/>
            <person name="Barry K."/>
            <person name="Miller A.N."/>
            <person name="Grigoriev I.V."/>
            <person name="Debuchy R."/>
            <person name="Gladieux P."/>
            <person name="Thoren M.H."/>
            <person name="Johannesson H."/>
        </authorList>
    </citation>
    <scope>NUCLEOTIDE SEQUENCE</scope>
    <source>
        <strain evidence="7">CBS 232.78</strain>
    </source>
</reference>
<keyword evidence="2" id="KW-0560">Oxidoreductase</keyword>
<feature type="binding site" evidence="5">
    <location>
        <position position="212"/>
    </location>
    <ligand>
        <name>glyoxylate</name>
        <dbReference type="ChEBI" id="CHEBI:36655"/>
    </ligand>
</feature>
<proteinExistence type="inferred from homology"/>
<evidence type="ECO:0000256" key="4">
    <source>
        <dbReference type="PIRSR" id="PIRSR000138-1"/>
    </source>
</evidence>
<comment type="cofactor">
    <cofactor evidence="1">
        <name>FMN</name>
        <dbReference type="ChEBI" id="CHEBI:58210"/>
    </cofactor>
</comment>
<evidence type="ECO:0000256" key="2">
    <source>
        <dbReference type="ARBA" id="ARBA00023002"/>
    </source>
</evidence>
<feature type="active site" description="Proton acceptor" evidence="4">
    <location>
        <position position="316"/>
    </location>
</feature>
<keyword evidence="8" id="KW-1185">Reference proteome</keyword>
<protein>
    <submittedName>
        <fullName evidence="7">FMN-dependent dehydrogenase</fullName>
    </submittedName>
</protein>
<feature type="binding site" evidence="5">
    <location>
        <position position="316"/>
    </location>
    <ligand>
        <name>glyoxylate</name>
        <dbReference type="ChEBI" id="CHEBI:36655"/>
    </ligand>
</feature>